<comment type="caution">
    <text evidence="9">The sequence shown here is derived from an EMBL/GenBank/DDBJ whole genome shotgun (WGS) entry which is preliminary data.</text>
</comment>
<comment type="subcellular location">
    <subcellularLocation>
        <location evidence="1">Endosome</location>
    </subcellularLocation>
</comment>
<comment type="similarity">
    <text evidence="5 6">Belongs to the VPS28 family.</text>
</comment>
<dbReference type="PANTHER" id="PTHR12937:SF0">
    <property type="entry name" value="VACUOLAR PROTEIN SORTING-ASSOCIATED PROTEIN 28 HOMOLOG"/>
    <property type="match status" value="1"/>
</dbReference>
<evidence type="ECO:0000259" key="7">
    <source>
        <dbReference type="PROSITE" id="PS51310"/>
    </source>
</evidence>
<keyword evidence="3 5" id="KW-0967">Endosome</keyword>
<proteinExistence type="inferred from homology"/>
<dbReference type="SUPFAM" id="SSF140427">
    <property type="entry name" value="VPS28 C-terminal domain-like"/>
    <property type="match status" value="1"/>
</dbReference>
<accession>A0ABR4N5B2</accession>
<comment type="function">
    <text evidence="5">Component of the ESCRT-I complex (endosomal sorting complex required for transport I), a regulator of vesicular trafficking process.</text>
</comment>
<dbReference type="Gene3D" id="1.20.1440.200">
    <property type="match status" value="1"/>
</dbReference>
<dbReference type="PIRSF" id="PIRSF017535">
    <property type="entry name" value="VPS28"/>
    <property type="match status" value="1"/>
</dbReference>
<evidence type="ECO:0000256" key="2">
    <source>
        <dbReference type="ARBA" id="ARBA00022448"/>
    </source>
</evidence>
<dbReference type="PANTHER" id="PTHR12937">
    <property type="entry name" value="VACUOLAR PROTEIN SORTING 28, ISOFORM 2 VPS28"/>
    <property type="match status" value="1"/>
</dbReference>
<evidence type="ECO:0000259" key="8">
    <source>
        <dbReference type="PROSITE" id="PS51313"/>
    </source>
</evidence>
<dbReference type="InterPro" id="IPR017898">
    <property type="entry name" value="VPS28_N"/>
</dbReference>
<protein>
    <recommendedName>
        <fullName evidence="5">Vacuolar protein sorting-associated protein 28</fullName>
    </recommendedName>
    <alternativeName>
        <fullName evidence="5">ESCRT-I complex subunit VPS28</fullName>
    </alternativeName>
</protein>
<evidence type="ECO:0000256" key="4">
    <source>
        <dbReference type="ARBA" id="ARBA00022927"/>
    </source>
</evidence>
<reference evidence="9 10" key="1">
    <citation type="submission" date="2023-09" db="EMBL/GenBank/DDBJ databases">
        <title>Pangenome analysis of Batrachochytrium dendrobatidis and related Chytrids.</title>
        <authorList>
            <person name="Yacoub M.N."/>
            <person name="Stajich J.E."/>
            <person name="James T.Y."/>
        </authorList>
    </citation>
    <scope>NUCLEOTIDE SEQUENCE [LARGE SCALE GENOMIC DNA]</scope>
    <source>
        <strain evidence="9 10">JEL0888</strain>
    </source>
</reference>
<dbReference type="Gene3D" id="1.20.120.1130">
    <property type="match status" value="1"/>
</dbReference>
<evidence type="ECO:0000256" key="1">
    <source>
        <dbReference type="ARBA" id="ARBA00004177"/>
    </source>
</evidence>
<gene>
    <name evidence="9" type="primary">VPS28</name>
    <name evidence="9" type="ORF">HK105_205840</name>
</gene>
<dbReference type="InterPro" id="IPR017899">
    <property type="entry name" value="VPS28_C"/>
</dbReference>
<evidence type="ECO:0000256" key="5">
    <source>
        <dbReference type="PIRNR" id="PIRNR017535"/>
    </source>
</evidence>
<keyword evidence="10" id="KW-1185">Reference proteome</keyword>
<dbReference type="InterPro" id="IPR038358">
    <property type="entry name" value="VPS28_N_sf"/>
</dbReference>
<dbReference type="InterPro" id="IPR037206">
    <property type="entry name" value="VPS28_C_sf"/>
</dbReference>
<name>A0ABR4N5B2_9FUNG</name>
<evidence type="ECO:0000313" key="10">
    <source>
        <dbReference type="Proteomes" id="UP001527925"/>
    </source>
</evidence>
<dbReference type="SUPFAM" id="SSF140111">
    <property type="entry name" value="Endosomal sorting complex assembly domain"/>
    <property type="match status" value="1"/>
</dbReference>
<keyword evidence="4 5" id="KW-0653">Protein transport</keyword>
<keyword evidence="2 5" id="KW-0813">Transport</keyword>
<evidence type="ECO:0000313" key="9">
    <source>
        <dbReference type="EMBL" id="KAL2914700.1"/>
    </source>
</evidence>
<dbReference type="Proteomes" id="UP001527925">
    <property type="component" value="Unassembled WGS sequence"/>
</dbReference>
<organism evidence="9 10">
    <name type="scientific">Polyrhizophydium stewartii</name>
    <dbReference type="NCBI Taxonomy" id="2732419"/>
    <lineage>
        <taxon>Eukaryota</taxon>
        <taxon>Fungi</taxon>
        <taxon>Fungi incertae sedis</taxon>
        <taxon>Chytridiomycota</taxon>
        <taxon>Chytridiomycota incertae sedis</taxon>
        <taxon>Chytridiomycetes</taxon>
        <taxon>Rhizophydiales</taxon>
        <taxon>Rhizophydiales incertae sedis</taxon>
        <taxon>Polyrhizophydium</taxon>
    </lineage>
</organism>
<evidence type="ECO:0000256" key="3">
    <source>
        <dbReference type="ARBA" id="ARBA00022753"/>
    </source>
</evidence>
<dbReference type="InterPro" id="IPR037202">
    <property type="entry name" value="ESCRT_assembly_dom"/>
</dbReference>
<dbReference type="InterPro" id="IPR007143">
    <property type="entry name" value="Vps28"/>
</dbReference>
<dbReference type="PROSITE" id="PS51310">
    <property type="entry name" value="VPS28_C"/>
    <property type="match status" value="1"/>
</dbReference>
<feature type="domain" description="VPS28 N-terminal" evidence="8">
    <location>
        <begin position="1"/>
        <end position="100"/>
    </location>
</feature>
<dbReference type="Pfam" id="PF03997">
    <property type="entry name" value="VPS28"/>
    <property type="match status" value="1"/>
</dbReference>
<dbReference type="EMBL" id="JADGIZ020000031">
    <property type="protein sequence ID" value="KAL2914700.1"/>
    <property type="molecule type" value="Genomic_DNA"/>
</dbReference>
<sequence>MAQVKLVHTLAERERYDNLAELFSIIVATEHLERAYIRDQISAQEYTPACQRLIAQFKTSISLLQDVVPSVPHFMAEYRLSCPAAAKRLLEVGIPATVEHAAEHVPSSTNAAKHVAETVQFFITLMDSLKINLVAVDQIHPQLTELIQSLNRVPSLPKTFEGRAKIRDWLIRLNKLKASDELSQDQVRQLLFDLDSAYAEFQRSLSSR</sequence>
<feature type="domain" description="VPS28 C-terminal" evidence="7">
    <location>
        <begin position="110"/>
        <end position="206"/>
    </location>
</feature>
<dbReference type="PROSITE" id="PS51313">
    <property type="entry name" value="VPS28_N"/>
    <property type="match status" value="1"/>
</dbReference>
<evidence type="ECO:0000256" key="6">
    <source>
        <dbReference type="PROSITE-ProRule" id="PRU00642"/>
    </source>
</evidence>